<dbReference type="PATRIC" id="fig|1076.23.peg.3881"/>
<dbReference type="InterPro" id="IPR035069">
    <property type="entry name" value="TTHA1013/TTHA0281-like"/>
</dbReference>
<organism evidence="1 2">
    <name type="scientific">Rhodopseudomonas palustris</name>
    <dbReference type="NCBI Taxonomy" id="1076"/>
    <lineage>
        <taxon>Bacteria</taxon>
        <taxon>Pseudomonadati</taxon>
        <taxon>Pseudomonadota</taxon>
        <taxon>Alphaproteobacteria</taxon>
        <taxon>Hyphomicrobiales</taxon>
        <taxon>Nitrobacteraceae</taxon>
        <taxon>Rhodopseudomonas</taxon>
    </lineage>
</organism>
<name>A0A0D7EI02_RHOPL</name>
<evidence type="ECO:0008006" key="3">
    <source>
        <dbReference type="Google" id="ProtNLM"/>
    </source>
</evidence>
<dbReference type="SUPFAM" id="SSF143100">
    <property type="entry name" value="TTHA1013/TTHA0281-like"/>
    <property type="match status" value="1"/>
</dbReference>
<comment type="caution">
    <text evidence="1">The sequence shown here is derived from an EMBL/GenBank/DDBJ whole genome shotgun (WGS) entry which is preliminary data.</text>
</comment>
<evidence type="ECO:0000313" key="2">
    <source>
        <dbReference type="Proteomes" id="UP000032515"/>
    </source>
</evidence>
<dbReference type="RefSeq" id="WP_044414001.1">
    <property type="nucleotide sequence ID" value="NZ_JXXE01000360.1"/>
</dbReference>
<gene>
    <name evidence="1" type="ORF">OO17_17835</name>
</gene>
<protein>
    <recommendedName>
        <fullName evidence="3">HicB-like antitoxin of toxin-antitoxin system domain-containing protein</fullName>
    </recommendedName>
</protein>
<accession>A0A0D7EI02</accession>
<reference evidence="1 2" key="1">
    <citation type="submission" date="2014-11" db="EMBL/GenBank/DDBJ databases">
        <title>Genomics and ecophysiology of heterotrophic nitrogen fixing bacteria isolated from estuarine surface water.</title>
        <authorList>
            <person name="Bentzon-Tilia M."/>
            <person name="Severin I."/>
            <person name="Hansen L.H."/>
            <person name="Riemann L."/>
        </authorList>
    </citation>
    <scope>NUCLEOTIDE SEQUENCE [LARGE SCALE GENOMIC DNA]</scope>
    <source>
        <strain evidence="1 2">BAL398</strain>
    </source>
</reference>
<dbReference type="Proteomes" id="UP000032515">
    <property type="component" value="Unassembled WGS sequence"/>
</dbReference>
<evidence type="ECO:0000313" key="1">
    <source>
        <dbReference type="EMBL" id="KIZ40388.1"/>
    </source>
</evidence>
<sequence>MELREFLSVPYLLEAEAVEAAPGQWLVRLAYPELPGCTAEGAVVEDALRELERRRIETIVGLLEAGERPPVPRPPLATADPPWIARDLGLADRVEALLGEAARLPDHRR</sequence>
<proteinExistence type="predicted"/>
<dbReference type="EMBL" id="JXXE01000360">
    <property type="protein sequence ID" value="KIZ40388.1"/>
    <property type="molecule type" value="Genomic_DNA"/>
</dbReference>
<dbReference type="OrthoDB" id="5195850at2"/>
<dbReference type="AlphaFoldDB" id="A0A0D7EI02"/>